<comment type="pathway">
    <text evidence="2 12">Cell wall biogenesis; peptidoglycan biosynthesis.</text>
</comment>
<evidence type="ECO:0000256" key="11">
    <source>
        <dbReference type="ARBA" id="ARBA00047527"/>
    </source>
</evidence>
<protein>
    <recommendedName>
        <fullName evidence="12">UDP-N-acetylglucosamine 1-carboxyvinyltransferase</fullName>
        <ecNumber evidence="12">2.5.1.7</ecNumber>
    </recommendedName>
    <alternativeName>
        <fullName evidence="12">Enoylpyruvate transferase</fullName>
    </alternativeName>
    <alternativeName>
        <fullName evidence="12">UDP-N-acetylglucosamine enolpyruvyl transferase</fullName>
        <shortName evidence="12">EPT</shortName>
    </alternativeName>
</protein>
<comment type="function">
    <text evidence="12">Cell wall formation. Adds enolpyruvyl to UDP-N-acetylglucosamine.</text>
</comment>
<evidence type="ECO:0000256" key="9">
    <source>
        <dbReference type="ARBA" id="ARBA00023316"/>
    </source>
</evidence>
<feature type="binding site" evidence="12">
    <location>
        <position position="100"/>
    </location>
    <ligand>
        <name>UDP-N-acetyl-alpha-D-glucosamine</name>
        <dbReference type="ChEBI" id="CHEBI:57705"/>
    </ligand>
</feature>
<dbReference type="Gene3D" id="3.65.10.10">
    <property type="entry name" value="Enolpyruvate transferase domain"/>
    <property type="match status" value="2"/>
</dbReference>
<dbReference type="GO" id="GO:0071555">
    <property type="term" value="P:cell wall organization"/>
    <property type="evidence" value="ECO:0007669"/>
    <property type="project" value="UniProtKB-KW"/>
</dbReference>
<dbReference type="EC" id="2.5.1.7" evidence="12"/>
<name>A8MJV4_ALKOO</name>
<dbReference type="CDD" id="cd01555">
    <property type="entry name" value="UdpNAET"/>
    <property type="match status" value="1"/>
</dbReference>
<dbReference type="SUPFAM" id="SSF55205">
    <property type="entry name" value="EPT/RTPC-like"/>
    <property type="match status" value="1"/>
</dbReference>
<dbReference type="HAMAP" id="MF_00111">
    <property type="entry name" value="MurA"/>
    <property type="match status" value="1"/>
</dbReference>
<feature type="binding site" evidence="12">
    <location>
        <begin position="29"/>
        <end position="30"/>
    </location>
    <ligand>
        <name>phosphoenolpyruvate</name>
        <dbReference type="ChEBI" id="CHEBI:58702"/>
    </ligand>
</feature>
<gene>
    <name evidence="12" type="primary">murA</name>
    <name evidence="14" type="ordered locus">Clos_2555</name>
</gene>
<dbReference type="HOGENOM" id="CLU_027387_0_0_9"/>
<keyword evidence="9 12" id="KW-0961">Cell wall biogenesis/degradation</keyword>
<keyword evidence="6 12" id="KW-0133">Cell shape</keyword>
<comment type="similarity">
    <text evidence="10 12">Belongs to the EPSP synthase family. MurA subfamily.</text>
</comment>
<dbReference type="NCBIfam" id="TIGR01072">
    <property type="entry name" value="murA"/>
    <property type="match status" value="1"/>
</dbReference>
<keyword evidence="8 12" id="KW-0131">Cell cycle</keyword>
<dbReference type="GO" id="GO:0051301">
    <property type="term" value="P:cell division"/>
    <property type="evidence" value="ECO:0007669"/>
    <property type="project" value="UniProtKB-KW"/>
</dbReference>
<sequence>MESEEESLSKIIVKKSGPLEGTVRVSGAKNAVLPILAATLLSTEKCILEEVPALRDVDVICEVLSSLGADVKRLERDKVEVTASGIDEVEAPYELVRKMRASFLVMGPLLARMGRARISMPGGCAIGTRPIDLHLKGFKALGAEITLGYGFVEASAEKLVGAQIYLDFPSVGATENIMMAAVLAEGQTIIENAAEEPEITDLANFLNKMGADVKGAGTDTIRINGVKQLRGAVHPVIPDRVEAGTYMIAAAITGGNVLIDNVVPGHLKPVIAKLKEADIEVIEEGNGIRVIGKNRPRAVDIKTMPYPGFPTDMQSQFMALMSIADGTSITIETVFENRFMHVSELKRMGADIKIEGRSAIIEGKESLLGAPVKATDLRAGAALILSGLVAEGTTEISNTYHVDRGYVDIEKKLAALGANIYREESEEEEVQENI</sequence>
<evidence type="ECO:0000259" key="13">
    <source>
        <dbReference type="Pfam" id="PF00275"/>
    </source>
</evidence>
<dbReference type="AlphaFoldDB" id="A8MJV4"/>
<dbReference type="GO" id="GO:0005737">
    <property type="term" value="C:cytoplasm"/>
    <property type="evidence" value="ECO:0007669"/>
    <property type="project" value="UniProtKB-SubCell"/>
</dbReference>
<dbReference type="eggNOG" id="COG0766">
    <property type="taxonomic scope" value="Bacteria"/>
</dbReference>
<evidence type="ECO:0000256" key="7">
    <source>
        <dbReference type="ARBA" id="ARBA00022984"/>
    </source>
</evidence>
<evidence type="ECO:0000256" key="5">
    <source>
        <dbReference type="ARBA" id="ARBA00022679"/>
    </source>
</evidence>
<evidence type="ECO:0000313" key="15">
    <source>
        <dbReference type="Proteomes" id="UP000000269"/>
    </source>
</evidence>
<comment type="subcellular location">
    <subcellularLocation>
        <location evidence="1 12">Cytoplasm</location>
    </subcellularLocation>
</comment>
<dbReference type="Proteomes" id="UP000000269">
    <property type="component" value="Chromosome"/>
</dbReference>
<dbReference type="InterPro" id="IPR013792">
    <property type="entry name" value="RNA3'P_cycl/enolpyr_Trfase_a/b"/>
</dbReference>
<evidence type="ECO:0000256" key="6">
    <source>
        <dbReference type="ARBA" id="ARBA00022960"/>
    </source>
</evidence>
<keyword evidence="3 12" id="KW-0963">Cytoplasm</keyword>
<evidence type="ECO:0000256" key="8">
    <source>
        <dbReference type="ARBA" id="ARBA00023306"/>
    </source>
</evidence>
<comment type="caution">
    <text evidence="12">Lacks conserved residue(s) required for the propagation of feature annotation.</text>
</comment>
<keyword evidence="4 12" id="KW-0132">Cell division</keyword>
<dbReference type="EMBL" id="CP000853">
    <property type="protein sequence ID" value="ABW20086.1"/>
    <property type="molecule type" value="Genomic_DNA"/>
</dbReference>
<dbReference type="GO" id="GO:0019277">
    <property type="term" value="P:UDP-N-acetylgalactosamine biosynthetic process"/>
    <property type="evidence" value="ECO:0007669"/>
    <property type="project" value="InterPro"/>
</dbReference>
<dbReference type="PANTHER" id="PTHR43783:SF1">
    <property type="entry name" value="UDP-N-ACETYLGLUCOSAMINE 1-CARBOXYVINYLTRANSFERASE"/>
    <property type="match status" value="1"/>
</dbReference>
<dbReference type="UniPathway" id="UPA00219"/>
<proteinExistence type="inferred from homology"/>
<dbReference type="STRING" id="350688.Clos_2555"/>
<accession>A8MJV4</accession>
<dbReference type="GO" id="GO:0009252">
    <property type="term" value="P:peptidoglycan biosynthetic process"/>
    <property type="evidence" value="ECO:0007669"/>
    <property type="project" value="UniProtKB-UniRule"/>
</dbReference>
<evidence type="ECO:0000256" key="12">
    <source>
        <dbReference type="HAMAP-Rule" id="MF_00111"/>
    </source>
</evidence>
<feature type="binding site" evidence="12">
    <location>
        <begin position="129"/>
        <end position="133"/>
    </location>
    <ligand>
        <name>UDP-N-acetyl-alpha-D-glucosamine</name>
        <dbReference type="ChEBI" id="CHEBI:57705"/>
    </ligand>
</feature>
<dbReference type="KEGG" id="aoe:Clos_2555"/>
<dbReference type="PANTHER" id="PTHR43783">
    <property type="entry name" value="UDP-N-ACETYLGLUCOSAMINE 1-CARBOXYVINYLTRANSFERASE"/>
    <property type="match status" value="1"/>
</dbReference>
<keyword evidence="5 12" id="KW-0808">Transferase</keyword>
<evidence type="ECO:0000256" key="1">
    <source>
        <dbReference type="ARBA" id="ARBA00004496"/>
    </source>
</evidence>
<comment type="catalytic activity">
    <reaction evidence="11 12">
        <text>phosphoenolpyruvate + UDP-N-acetyl-alpha-D-glucosamine = UDP-N-acetyl-3-O-(1-carboxyvinyl)-alpha-D-glucosamine + phosphate</text>
        <dbReference type="Rhea" id="RHEA:18681"/>
        <dbReference type="ChEBI" id="CHEBI:43474"/>
        <dbReference type="ChEBI" id="CHEBI:57705"/>
        <dbReference type="ChEBI" id="CHEBI:58702"/>
        <dbReference type="ChEBI" id="CHEBI:68483"/>
        <dbReference type="EC" id="2.5.1.7"/>
    </reaction>
</comment>
<dbReference type="FunFam" id="3.65.10.10:FF:000001">
    <property type="entry name" value="UDP-N-acetylglucosamine 1-carboxyvinyltransferase"/>
    <property type="match status" value="1"/>
</dbReference>
<reference evidence="15" key="1">
    <citation type="submission" date="2007-10" db="EMBL/GenBank/DDBJ databases">
        <title>Complete genome of Alkaliphilus oremlandii OhILAs.</title>
        <authorList>
            <person name="Copeland A."/>
            <person name="Lucas S."/>
            <person name="Lapidus A."/>
            <person name="Barry K."/>
            <person name="Detter J.C."/>
            <person name="Glavina del Rio T."/>
            <person name="Hammon N."/>
            <person name="Israni S."/>
            <person name="Dalin E."/>
            <person name="Tice H."/>
            <person name="Pitluck S."/>
            <person name="Chain P."/>
            <person name="Malfatti S."/>
            <person name="Shin M."/>
            <person name="Vergez L."/>
            <person name="Schmutz J."/>
            <person name="Larimer F."/>
            <person name="Land M."/>
            <person name="Hauser L."/>
            <person name="Kyrpides N."/>
            <person name="Mikhailova N."/>
            <person name="Stolz J.F."/>
            <person name="Dawson A."/>
            <person name="Fisher E."/>
            <person name="Crable B."/>
            <person name="Perera E."/>
            <person name="Lisak J."/>
            <person name="Ranganathan M."/>
            <person name="Basu P."/>
            <person name="Richardson P."/>
        </authorList>
    </citation>
    <scope>NUCLEOTIDE SEQUENCE [LARGE SCALE GENOMIC DNA]</scope>
    <source>
        <strain evidence="15">OhILAs</strain>
    </source>
</reference>
<dbReference type="GO" id="GO:0008360">
    <property type="term" value="P:regulation of cell shape"/>
    <property type="evidence" value="ECO:0007669"/>
    <property type="project" value="UniProtKB-KW"/>
</dbReference>
<dbReference type="OrthoDB" id="9803760at2"/>
<dbReference type="InterPro" id="IPR005750">
    <property type="entry name" value="UDP_GlcNAc_COvinyl_MurA"/>
</dbReference>
<evidence type="ECO:0000256" key="2">
    <source>
        <dbReference type="ARBA" id="ARBA00004752"/>
    </source>
</evidence>
<dbReference type="GO" id="GO:0008760">
    <property type="term" value="F:UDP-N-acetylglucosamine 1-carboxyvinyltransferase activity"/>
    <property type="evidence" value="ECO:0007669"/>
    <property type="project" value="UniProtKB-UniRule"/>
</dbReference>
<dbReference type="InterPro" id="IPR001986">
    <property type="entry name" value="Enolpyruvate_Tfrase_dom"/>
</dbReference>
<evidence type="ECO:0000256" key="3">
    <source>
        <dbReference type="ARBA" id="ARBA00022490"/>
    </source>
</evidence>
<dbReference type="NCBIfam" id="NF006873">
    <property type="entry name" value="PRK09369.1"/>
    <property type="match status" value="1"/>
</dbReference>
<keyword evidence="12" id="KW-0670">Pyruvate</keyword>
<evidence type="ECO:0000313" key="14">
    <source>
        <dbReference type="EMBL" id="ABW20086.1"/>
    </source>
</evidence>
<dbReference type="InterPro" id="IPR036968">
    <property type="entry name" value="Enolpyruvate_Tfrase_sf"/>
</dbReference>
<keyword evidence="15" id="KW-1185">Reference proteome</keyword>
<feature type="domain" description="Enolpyruvate transferase" evidence="13">
    <location>
        <begin position="13"/>
        <end position="413"/>
    </location>
</feature>
<feature type="binding site" evidence="12">
    <location>
        <position position="334"/>
    </location>
    <ligand>
        <name>UDP-N-acetyl-alpha-D-glucosamine</name>
        <dbReference type="ChEBI" id="CHEBI:57705"/>
    </ligand>
</feature>
<evidence type="ECO:0000256" key="10">
    <source>
        <dbReference type="ARBA" id="ARBA00038367"/>
    </source>
</evidence>
<keyword evidence="7 12" id="KW-0573">Peptidoglycan synthesis</keyword>
<feature type="binding site" evidence="12">
    <location>
        <position position="312"/>
    </location>
    <ligand>
        <name>UDP-N-acetyl-alpha-D-glucosamine</name>
        <dbReference type="ChEBI" id="CHEBI:57705"/>
    </ligand>
</feature>
<feature type="active site" description="Proton donor" evidence="12">
    <location>
        <position position="124"/>
    </location>
</feature>
<evidence type="ECO:0000256" key="4">
    <source>
        <dbReference type="ARBA" id="ARBA00022618"/>
    </source>
</evidence>
<dbReference type="Pfam" id="PF00275">
    <property type="entry name" value="EPSP_synthase"/>
    <property type="match status" value="1"/>
</dbReference>
<feature type="modified residue" description="2-(S-cysteinyl)pyruvic acid O-phosphothioketal" evidence="12">
    <location>
        <position position="124"/>
    </location>
</feature>
<dbReference type="InterPro" id="IPR050068">
    <property type="entry name" value="MurA_subfamily"/>
</dbReference>
<organism evidence="14 15">
    <name type="scientific">Alkaliphilus oremlandii (strain OhILAs)</name>
    <name type="common">Clostridium oremlandii (strain OhILAs)</name>
    <dbReference type="NCBI Taxonomy" id="350688"/>
    <lineage>
        <taxon>Bacteria</taxon>
        <taxon>Bacillati</taxon>
        <taxon>Bacillota</taxon>
        <taxon>Clostridia</taxon>
        <taxon>Peptostreptococcales</taxon>
        <taxon>Natronincolaceae</taxon>
        <taxon>Alkaliphilus</taxon>
    </lineage>
</organism>